<gene>
    <name evidence="1" type="ORF">QFC20_002557</name>
</gene>
<comment type="caution">
    <text evidence="1">The sequence shown here is derived from an EMBL/GenBank/DDBJ whole genome shotgun (WGS) entry which is preliminary data.</text>
</comment>
<proteinExistence type="predicted"/>
<reference evidence="1" key="1">
    <citation type="submission" date="2023-04" db="EMBL/GenBank/DDBJ databases">
        <title>Draft Genome sequencing of Naganishia species isolated from polar environments using Oxford Nanopore Technology.</title>
        <authorList>
            <person name="Leo P."/>
            <person name="Venkateswaran K."/>
        </authorList>
    </citation>
    <scope>NUCLEOTIDE SEQUENCE</scope>
    <source>
        <strain evidence="1">MNA-CCFEE 5262</strain>
    </source>
</reference>
<organism evidence="1 2">
    <name type="scientific">Naganishia adeliensis</name>
    <dbReference type="NCBI Taxonomy" id="92952"/>
    <lineage>
        <taxon>Eukaryota</taxon>
        <taxon>Fungi</taxon>
        <taxon>Dikarya</taxon>
        <taxon>Basidiomycota</taxon>
        <taxon>Agaricomycotina</taxon>
        <taxon>Tremellomycetes</taxon>
        <taxon>Filobasidiales</taxon>
        <taxon>Filobasidiaceae</taxon>
        <taxon>Naganishia</taxon>
    </lineage>
</organism>
<keyword evidence="2" id="KW-1185">Reference proteome</keyword>
<dbReference type="EMBL" id="JASBWS010000018">
    <property type="protein sequence ID" value="KAJ9111582.1"/>
    <property type="molecule type" value="Genomic_DNA"/>
</dbReference>
<dbReference type="Proteomes" id="UP001230649">
    <property type="component" value="Unassembled WGS sequence"/>
</dbReference>
<sequence>MATGTTDMRRTAVPLLAREVLDKVIQQGEELLQGSWEISTLLQARLELDDTDLTPFGLSKTFQLPDSLTKLPPHLINTALRVLHARPTAEEFPAGKGKVLCLDDAAGDPASLGIACLLYGLAEREDVRAERKLEEQVERVNGVGMLEAVELEASFLQEDARRAFKGLSSSNTKEQAKYLEAAYGQCKLYRQHLGRNDGLWKHIIMGPDKIDPWPWATSNGWVAAGILRVIATMRKADEAVQRGLQSEMADLEVWAKEIIEAASKHVDTNGMVREYIDEPDFEGESCGTALLAYSAYRLAQLDISQELIPFAERARQAVYNHIRPDGRLDKVCDIVDERKWRESSAEGQSFVVLLEAASRDYWRTVETRDESL</sequence>
<name>A0ACC2WKJ4_9TREE</name>
<evidence type="ECO:0000313" key="2">
    <source>
        <dbReference type="Proteomes" id="UP001230649"/>
    </source>
</evidence>
<evidence type="ECO:0000313" key="1">
    <source>
        <dbReference type="EMBL" id="KAJ9111582.1"/>
    </source>
</evidence>
<accession>A0ACC2WKJ4</accession>
<protein>
    <submittedName>
        <fullName evidence="1">Uncharacterized protein</fullName>
    </submittedName>
</protein>